<reference evidence="2" key="1">
    <citation type="submission" date="2021-10" db="EMBL/GenBank/DDBJ databases">
        <title>Roseicella aerolatum sp. nov., isolated from aerosols of e-waste dismantling site.</title>
        <authorList>
            <person name="Qin T."/>
        </authorList>
    </citation>
    <scope>NUCLEOTIDE SEQUENCE</scope>
    <source>
        <strain evidence="2">GB24</strain>
    </source>
</reference>
<name>A0A9X1IA61_9PROT</name>
<dbReference type="AlphaFoldDB" id="A0A9X1IA61"/>
<feature type="transmembrane region" description="Helical" evidence="1">
    <location>
        <begin position="234"/>
        <end position="255"/>
    </location>
</feature>
<keyword evidence="3" id="KW-1185">Reference proteome</keyword>
<feature type="transmembrane region" description="Helical" evidence="1">
    <location>
        <begin position="382"/>
        <end position="401"/>
    </location>
</feature>
<feature type="transmembrane region" description="Helical" evidence="1">
    <location>
        <begin position="20"/>
        <end position="40"/>
    </location>
</feature>
<evidence type="ECO:0000256" key="1">
    <source>
        <dbReference type="SAM" id="Phobius"/>
    </source>
</evidence>
<evidence type="ECO:0008006" key="4">
    <source>
        <dbReference type="Google" id="ProtNLM"/>
    </source>
</evidence>
<accession>A0A9X1IA61</accession>
<evidence type="ECO:0000313" key="2">
    <source>
        <dbReference type="EMBL" id="MCB4820767.1"/>
    </source>
</evidence>
<keyword evidence="1" id="KW-0812">Transmembrane</keyword>
<keyword evidence="1" id="KW-1133">Transmembrane helix</keyword>
<protein>
    <recommendedName>
        <fullName evidence="4">Membrane protein 6-pyruvoyl-tetrahydropterin synthase-related domain-containing protein</fullName>
    </recommendedName>
</protein>
<feature type="transmembrane region" description="Helical" evidence="1">
    <location>
        <begin position="547"/>
        <end position="566"/>
    </location>
</feature>
<dbReference type="Proteomes" id="UP001139311">
    <property type="component" value="Unassembled WGS sequence"/>
</dbReference>
<comment type="caution">
    <text evidence="2">The sequence shown here is derived from an EMBL/GenBank/DDBJ whole genome shotgun (WGS) entry which is preliminary data.</text>
</comment>
<gene>
    <name evidence="2" type="ORF">LHA35_03365</name>
</gene>
<dbReference type="EMBL" id="JAJAQI010000003">
    <property type="protein sequence ID" value="MCB4820767.1"/>
    <property type="molecule type" value="Genomic_DNA"/>
</dbReference>
<feature type="transmembrane region" description="Helical" evidence="1">
    <location>
        <begin position="112"/>
        <end position="132"/>
    </location>
</feature>
<sequence>MSAPHPGIQARQSGQAIGAIPAWLVVALAAALGPLLVAGLPGSFASSGQDVGAAMLWLHGMAESLGRGEVWPHWLADGNRGFGSPAFFFYPPGAYWIGSAVQATLGLDTGQALVATALLWRLAACALAYAWLRQQATHGAALAGAALFALQTYNMLVNPLVRFAFSEMAGTCALLLALIATGTRRPLLWVPPAFAALVLTHLPMAELAGGVLPAWAFVAAGAGRAALRRAAITLAGCLLGAGIAGAYLLPALLLLPEINQAGWDTGGLTTWSGHFLLEPVQPPKAPVQFWLMNAGLLIMIGSALALARGMARRDRRFAAGAVLFGLLCLLMTRLSSPVWALVPLLQRVQFPWRLMPFAVAVWTALVARRLDQPAVPDRWSGARIAALAALLLAGLALWIPYSAVTARLPAFARHDWTRLQIPPPGPRPRPLVNPPEYAPRAAALAGWRAEVPTTDAILQDRLARSRATAPDLRISTQPGGRLRVTGRLAAPSGVLLPQFAFPGWSLAGAPPGTALATDPGSGLLRLDLPAGAVDLAVFRTTTEAERIGWAVSATILLFWLLLLLLARRPRDPASPSPQQP</sequence>
<feature type="transmembrane region" description="Helical" evidence="1">
    <location>
        <begin position="163"/>
        <end position="180"/>
    </location>
</feature>
<proteinExistence type="predicted"/>
<dbReference type="RefSeq" id="WP_226604452.1">
    <property type="nucleotide sequence ID" value="NZ_JAJAQI010000003.1"/>
</dbReference>
<organism evidence="2 3">
    <name type="scientific">Roseicella aerolata</name>
    <dbReference type="NCBI Taxonomy" id="2883479"/>
    <lineage>
        <taxon>Bacteria</taxon>
        <taxon>Pseudomonadati</taxon>
        <taxon>Pseudomonadota</taxon>
        <taxon>Alphaproteobacteria</taxon>
        <taxon>Acetobacterales</taxon>
        <taxon>Roseomonadaceae</taxon>
        <taxon>Roseicella</taxon>
    </lineage>
</organism>
<feature type="transmembrane region" description="Helical" evidence="1">
    <location>
        <begin position="319"/>
        <end position="342"/>
    </location>
</feature>
<keyword evidence="1" id="KW-0472">Membrane</keyword>
<evidence type="ECO:0000313" key="3">
    <source>
        <dbReference type="Proteomes" id="UP001139311"/>
    </source>
</evidence>
<feature type="transmembrane region" description="Helical" evidence="1">
    <location>
        <begin position="287"/>
        <end position="307"/>
    </location>
</feature>